<dbReference type="Pfam" id="PF00586">
    <property type="entry name" value="AIRS"/>
    <property type="match status" value="1"/>
</dbReference>
<accession>A0A9D1HH76</accession>
<dbReference type="CDD" id="cd02195">
    <property type="entry name" value="SelD"/>
    <property type="match status" value="1"/>
</dbReference>
<dbReference type="NCBIfam" id="TIGR00476">
    <property type="entry name" value="selD"/>
    <property type="match status" value="1"/>
</dbReference>
<evidence type="ECO:0000313" key="12">
    <source>
        <dbReference type="EMBL" id="HIU02550.1"/>
    </source>
</evidence>
<keyword evidence="7 9" id="KW-0460">Magnesium</keyword>
<feature type="binding site" evidence="9">
    <location>
        <position position="225"/>
    </location>
    <ligand>
        <name>Mg(2+)</name>
        <dbReference type="ChEBI" id="CHEBI:18420"/>
    </ligand>
</feature>
<comment type="subunit">
    <text evidence="9">Homodimer.</text>
</comment>
<dbReference type="NCBIfam" id="NF002098">
    <property type="entry name" value="PRK00943.1"/>
    <property type="match status" value="1"/>
</dbReference>
<evidence type="ECO:0000256" key="2">
    <source>
        <dbReference type="ARBA" id="ARBA00022679"/>
    </source>
</evidence>
<feature type="binding site" description="in other chain" evidence="9">
    <location>
        <position position="67"/>
    </location>
    <ligand>
        <name>ATP</name>
        <dbReference type="ChEBI" id="CHEBI:30616"/>
        <note>ligand shared between dimeric partners</note>
    </ligand>
</feature>
<feature type="binding site" description="in other chain" evidence="9">
    <location>
        <begin position="47"/>
        <end position="49"/>
    </location>
    <ligand>
        <name>ATP</name>
        <dbReference type="ChEBI" id="CHEBI:30616"/>
        <note>ligand shared between dimeric partners</note>
    </ligand>
</feature>
<sequence>MGSKSVPLTSLVKTSGCAAKIGPGVLHSVLGKLPKFSDPRLLVGFDTSDDACVYQISDQLVAIQTVDFFPPMVDDPYAFGQIAAANALSDIYAMGAEPATALNLICFPSCLDIEVLHQILEGGYAKVKEAEAVIAGGHTISDPTPKYGLAVTGFTHPDHVRTNAGAIAGDVLILTKPIGVGILNTAAKAGLLSDGEQKQIIDIMSTLNKYAKRCADGLTVHACTDVTGFSLTGHAIEMAQASGKSIQIDTGAVPILSQALDYAAIGIIPEGMYNNLDYLQDKFTLGTALPQNLQDVLLDPQTSGGLLLAMPKADADLFLKRMEDHNSWSRIIGEVTDKKEKPLIYF</sequence>
<keyword evidence="2 9" id="KW-0808">Transferase</keyword>
<evidence type="ECO:0000256" key="1">
    <source>
        <dbReference type="ARBA" id="ARBA00008026"/>
    </source>
</evidence>
<evidence type="ECO:0000256" key="4">
    <source>
        <dbReference type="ARBA" id="ARBA00022741"/>
    </source>
</evidence>
<feature type="binding site" description="in other chain" evidence="9">
    <location>
        <position position="20"/>
    </location>
    <ligand>
        <name>ATP</name>
        <dbReference type="ChEBI" id="CHEBI:30616"/>
        <note>ligand shared between dimeric partners</note>
    </ligand>
</feature>
<comment type="cofactor">
    <cofactor evidence="9">
        <name>Mg(2+)</name>
        <dbReference type="ChEBI" id="CHEBI:18420"/>
    </cofactor>
    <text evidence="9">Binds 1 Mg(2+) ion per monomer.</text>
</comment>
<dbReference type="HAMAP" id="MF_00625">
    <property type="entry name" value="SelD"/>
    <property type="match status" value="1"/>
</dbReference>
<dbReference type="InterPro" id="IPR036676">
    <property type="entry name" value="PurM-like_C_sf"/>
</dbReference>
<comment type="caution">
    <text evidence="12">The sequence shown here is derived from an EMBL/GenBank/DDBJ whole genome shotgun (WGS) entry which is preliminary data.</text>
</comment>
<feature type="binding site" description="in other chain" evidence="9">
    <location>
        <position position="90"/>
    </location>
    <ligand>
        <name>ATP</name>
        <dbReference type="ChEBI" id="CHEBI:30616"/>
        <note>ligand shared between dimeric partners</note>
    </ligand>
</feature>
<evidence type="ECO:0000313" key="13">
    <source>
        <dbReference type="Proteomes" id="UP000824164"/>
    </source>
</evidence>
<feature type="binding site" evidence="9">
    <location>
        <position position="90"/>
    </location>
    <ligand>
        <name>Mg(2+)</name>
        <dbReference type="ChEBI" id="CHEBI:18420"/>
    </ligand>
</feature>
<comment type="function">
    <text evidence="9">Synthesizes selenophosphate from selenide and ATP.</text>
</comment>
<dbReference type="EC" id="2.7.9.3" evidence="9"/>
<dbReference type="InterPro" id="IPR023061">
    <property type="entry name" value="SelD_I"/>
</dbReference>
<protein>
    <recommendedName>
        <fullName evidence="9">Selenide, water dikinase</fullName>
        <ecNumber evidence="9">2.7.9.3</ecNumber>
    </recommendedName>
    <alternativeName>
        <fullName evidence="9">Selenium donor protein</fullName>
    </alternativeName>
    <alternativeName>
        <fullName evidence="9">Selenophosphate synthase</fullName>
    </alternativeName>
</protein>
<dbReference type="InterPro" id="IPR010918">
    <property type="entry name" value="PurM-like_C_dom"/>
</dbReference>
<dbReference type="InterPro" id="IPR004536">
    <property type="entry name" value="SPS/SelD"/>
</dbReference>
<dbReference type="Gene3D" id="3.90.650.10">
    <property type="entry name" value="PurM-like C-terminal domain"/>
    <property type="match status" value="1"/>
</dbReference>
<comment type="catalytic activity">
    <reaction evidence="9">
        <text>hydrogenselenide + ATP + H2O = selenophosphate + AMP + phosphate + 2 H(+)</text>
        <dbReference type="Rhea" id="RHEA:18737"/>
        <dbReference type="ChEBI" id="CHEBI:15377"/>
        <dbReference type="ChEBI" id="CHEBI:15378"/>
        <dbReference type="ChEBI" id="CHEBI:16144"/>
        <dbReference type="ChEBI" id="CHEBI:29317"/>
        <dbReference type="ChEBI" id="CHEBI:30616"/>
        <dbReference type="ChEBI" id="CHEBI:43474"/>
        <dbReference type="ChEBI" id="CHEBI:456215"/>
        <dbReference type="EC" id="2.7.9.3"/>
    </reaction>
</comment>
<keyword evidence="4 9" id="KW-0547">Nucleotide-binding</keyword>
<feature type="active site" evidence="9">
    <location>
        <position position="17"/>
    </location>
</feature>
<dbReference type="SUPFAM" id="SSF55326">
    <property type="entry name" value="PurM N-terminal domain-like"/>
    <property type="match status" value="1"/>
</dbReference>
<keyword evidence="8 9" id="KW-0711">Selenium</keyword>
<evidence type="ECO:0000256" key="8">
    <source>
        <dbReference type="ARBA" id="ARBA00023266"/>
    </source>
</evidence>
<feature type="binding site" evidence="9">
    <location>
        <position position="50"/>
    </location>
    <ligand>
        <name>Mg(2+)</name>
        <dbReference type="ChEBI" id="CHEBI:18420"/>
    </ligand>
</feature>
<dbReference type="PANTHER" id="PTHR10256">
    <property type="entry name" value="SELENIDE, WATER DIKINASE"/>
    <property type="match status" value="1"/>
</dbReference>
<feature type="site" description="Important for catalytic activity" evidence="9">
    <location>
        <position position="20"/>
    </location>
</feature>
<evidence type="ECO:0000259" key="11">
    <source>
        <dbReference type="Pfam" id="PF02769"/>
    </source>
</evidence>
<dbReference type="GO" id="GO:0005737">
    <property type="term" value="C:cytoplasm"/>
    <property type="evidence" value="ECO:0007669"/>
    <property type="project" value="TreeGrafter"/>
</dbReference>
<dbReference type="GO" id="GO:0000287">
    <property type="term" value="F:magnesium ion binding"/>
    <property type="evidence" value="ECO:0007669"/>
    <property type="project" value="UniProtKB-UniRule"/>
</dbReference>
<comment type="similarity">
    <text evidence="1 9">Belongs to the selenophosphate synthase 1 family. Class I subfamily.</text>
</comment>
<keyword evidence="5 9" id="KW-0418">Kinase</keyword>
<dbReference type="Gene3D" id="3.30.1330.10">
    <property type="entry name" value="PurM-like, N-terminal domain"/>
    <property type="match status" value="1"/>
</dbReference>
<dbReference type="PIRSF" id="PIRSF036407">
    <property type="entry name" value="Selenphspht_syn"/>
    <property type="match status" value="1"/>
</dbReference>
<organism evidence="12 13">
    <name type="scientific">Candidatus Onthocola gallistercoris</name>
    <dbReference type="NCBI Taxonomy" id="2840876"/>
    <lineage>
        <taxon>Bacteria</taxon>
        <taxon>Bacillati</taxon>
        <taxon>Bacillota</taxon>
        <taxon>Bacilli</taxon>
        <taxon>Candidatus Onthocola</taxon>
    </lineage>
</organism>
<dbReference type="SUPFAM" id="SSF56042">
    <property type="entry name" value="PurM C-terminal domain-like"/>
    <property type="match status" value="1"/>
</dbReference>
<dbReference type="EMBL" id="DVLT01000035">
    <property type="protein sequence ID" value="HIU02550.1"/>
    <property type="molecule type" value="Genomic_DNA"/>
</dbReference>
<evidence type="ECO:0000256" key="6">
    <source>
        <dbReference type="ARBA" id="ARBA00022840"/>
    </source>
</evidence>
<dbReference type="Proteomes" id="UP000824164">
    <property type="component" value="Unassembled WGS sequence"/>
</dbReference>
<feature type="domain" description="PurM-like N-terminal" evidence="10">
    <location>
        <begin position="49"/>
        <end position="154"/>
    </location>
</feature>
<proteinExistence type="inferred from homology"/>
<reference evidence="12" key="2">
    <citation type="journal article" date="2021" name="PeerJ">
        <title>Extensive microbial diversity within the chicken gut microbiome revealed by metagenomics and culture.</title>
        <authorList>
            <person name="Gilroy R."/>
            <person name="Ravi A."/>
            <person name="Getino M."/>
            <person name="Pursley I."/>
            <person name="Horton D.L."/>
            <person name="Alikhan N.F."/>
            <person name="Baker D."/>
            <person name="Gharbi K."/>
            <person name="Hall N."/>
            <person name="Watson M."/>
            <person name="Adriaenssens E.M."/>
            <person name="Foster-Nyarko E."/>
            <person name="Jarju S."/>
            <person name="Secka A."/>
            <person name="Antonio M."/>
            <person name="Oren A."/>
            <person name="Chaudhuri R.R."/>
            <person name="La Ragione R."/>
            <person name="Hildebrand F."/>
            <person name="Pallen M.J."/>
        </authorList>
    </citation>
    <scope>NUCLEOTIDE SEQUENCE</scope>
    <source>
        <strain evidence="12">CHK187-14744</strain>
    </source>
</reference>
<feature type="domain" description="PurM-like C-terminal" evidence="11">
    <location>
        <begin position="168"/>
        <end position="340"/>
    </location>
</feature>
<evidence type="ECO:0000256" key="3">
    <source>
        <dbReference type="ARBA" id="ARBA00022723"/>
    </source>
</evidence>
<evidence type="ECO:0000256" key="5">
    <source>
        <dbReference type="ARBA" id="ARBA00022777"/>
    </source>
</evidence>
<dbReference type="InterPro" id="IPR036921">
    <property type="entry name" value="PurM-like_N_sf"/>
</dbReference>
<dbReference type="GO" id="GO:0016260">
    <property type="term" value="P:selenocysteine biosynthetic process"/>
    <property type="evidence" value="ECO:0007669"/>
    <property type="project" value="InterPro"/>
</dbReference>
<keyword evidence="3 9" id="KW-0479">Metal-binding</keyword>
<dbReference type="AlphaFoldDB" id="A0A9D1HH76"/>
<dbReference type="FunFam" id="3.30.1330.10:FF:000003">
    <property type="entry name" value="Selenide, water dikinase"/>
    <property type="match status" value="1"/>
</dbReference>
<evidence type="ECO:0000256" key="9">
    <source>
        <dbReference type="HAMAP-Rule" id="MF_00625"/>
    </source>
</evidence>
<name>A0A9D1HH76_9FIRM</name>
<dbReference type="Pfam" id="PF02769">
    <property type="entry name" value="AIRS_C"/>
    <property type="match status" value="1"/>
</dbReference>
<feature type="binding site" evidence="9">
    <location>
        <begin position="137"/>
        <end position="139"/>
    </location>
    <ligand>
        <name>ATP</name>
        <dbReference type="ChEBI" id="CHEBI:30616"/>
        <note>ligand shared between dimeric partners</note>
    </ligand>
</feature>
<dbReference type="InterPro" id="IPR016188">
    <property type="entry name" value="PurM-like_N"/>
</dbReference>
<gene>
    <name evidence="9 12" type="primary">selD</name>
    <name evidence="12" type="ORF">IAB63_04795</name>
</gene>
<keyword evidence="6 9" id="KW-0067">ATP-binding</keyword>
<evidence type="ECO:0000256" key="7">
    <source>
        <dbReference type="ARBA" id="ARBA00022842"/>
    </source>
</evidence>
<dbReference type="GO" id="GO:0004756">
    <property type="term" value="F:selenide, water dikinase activity"/>
    <property type="evidence" value="ECO:0007669"/>
    <property type="project" value="UniProtKB-UniRule"/>
</dbReference>
<evidence type="ECO:0000259" key="10">
    <source>
        <dbReference type="Pfam" id="PF00586"/>
    </source>
</evidence>
<dbReference type="GO" id="GO:0005524">
    <property type="term" value="F:ATP binding"/>
    <property type="evidence" value="ECO:0007669"/>
    <property type="project" value="UniProtKB-UniRule"/>
</dbReference>
<reference evidence="12" key="1">
    <citation type="submission" date="2020-10" db="EMBL/GenBank/DDBJ databases">
        <authorList>
            <person name="Gilroy R."/>
        </authorList>
    </citation>
    <scope>NUCLEOTIDE SEQUENCE</scope>
    <source>
        <strain evidence="12">CHK187-14744</strain>
    </source>
</reference>
<dbReference type="PANTHER" id="PTHR10256:SF0">
    <property type="entry name" value="INACTIVE SELENIDE, WATER DIKINASE-LIKE PROTEIN-RELATED"/>
    <property type="match status" value="1"/>
</dbReference>